<protein>
    <submittedName>
        <fullName evidence="2">5-methyltetrahydropteroyltriglutamate--homocysteine S-methyltransferase</fullName>
        <ecNumber evidence="2">2.1.1.14</ecNumber>
    </submittedName>
</protein>
<evidence type="ECO:0000259" key="1">
    <source>
        <dbReference type="Pfam" id="PF01717"/>
    </source>
</evidence>
<dbReference type="AlphaFoldDB" id="A0A7Y0L2Y6"/>
<gene>
    <name evidence="2" type="ORF">HIJ39_03560</name>
</gene>
<dbReference type="Pfam" id="PF01717">
    <property type="entry name" value="Meth_synt_2"/>
    <property type="match status" value="1"/>
</dbReference>
<dbReference type="EMBL" id="JABBVZ010000007">
    <property type="protein sequence ID" value="NMP21435.1"/>
    <property type="molecule type" value="Genomic_DNA"/>
</dbReference>
<dbReference type="GO" id="GO:0032259">
    <property type="term" value="P:methylation"/>
    <property type="evidence" value="ECO:0007669"/>
    <property type="project" value="UniProtKB-KW"/>
</dbReference>
<dbReference type="Proteomes" id="UP000533476">
    <property type="component" value="Unassembled WGS sequence"/>
</dbReference>
<keyword evidence="3" id="KW-1185">Reference proteome</keyword>
<dbReference type="RefSeq" id="WP_169096780.1">
    <property type="nucleotide sequence ID" value="NZ_JABBVZ010000007.1"/>
</dbReference>
<dbReference type="GO" id="GO:0009086">
    <property type="term" value="P:methionine biosynthetic process"/>
    <property type="evidence" value="ECO:0007669"/>
    <property type="project" value="InterPro"/>
</dbReference>
<dbReference type="PANTHER" id="PTHR43844:SF1">
    <property type="entry name" value="METHIONINE SYNTHASE"/>
    <property type="match status" value="1"/>
</dbReference>
<dbReference type="EC" id="2.1.1.14" evidence="2"/>
<dbReference type="InterPro" id="IPR038071">
    <property type="entry name" value="UROD/MetE-like_sf"/>
</dbReference>
<keyword evidence="2" id="KW-0489">Methyltransferase</keyword>
<name>A0A7Y0L2Y6_9FIRM</name>
<reference evidence="2 3" key="1">
    <citation type="submission" date="2020-04" db="EMBL/GenBank/DDBJ databases">
        <authorList>
            <person name="Zhang R."/>
            <person name="Schippers A."/>
        </authorList>
    </citation>
    <scope>NUCLEOTIDE SEQUENCE [LARGE SCALE GENOMIC DNA]</scope>
    <source>
        <strain evidence="2 3">DSM 109850</strain>
    </source>
</reference>
<dbReference type="Gene3D" id="3.20.20.210">
    <property type="match status" value="1"/>
</dbReference>
<feature type="domain" description="Cobalamin-independent methionine synthase MetE C-terminal/archaeal" evidence="1">
    <location>
        <begin position="14"/>
        <end position="362"/>
    </location>
</feature>
<keyword evidence="2" id="KW-0808">Transferase</keyword>
<evidence type="ECO:0000313" key="3">
    <source>
        <dbReference type="Proteomes" id="UP000533476"/>
    </source>
</evidence>
<proteinExistence type="predicted"/>
<dbReference type="PANTHER" id="PTHR43844">
    <property type="entry name" value="METHIONINE SYNTHASE"/>
    <property type="match status" value="1"/>
</dbReference>
<organism evidence="2 3">
    <name type="scientific">Sulfobacillus harzensis</name>
    <dbReference type="NCBI Taxonomy" id="2729629"/>
    <lineage>
        <taxon>Bacteria</taxon>
        <taxon>Bacillati</taxon>
        <taxon>Bacillota</taxon>
        <taxon>Clostridia</taxon>
        <taxon>Eubacteriales</taxon>
        <taxon>Clostridiales Family XVII. Incertae Sedis</taxon>
        <taxon>Sulfobacillus</taxon>
    </lineage>
</organism>
<dbReference type="GO" id="GO:0003871">
    <property type="term" value="F:5-methyltetrahydropteroyltriglutamate-homocysteine S-methyltransferase activity"/>
    <property type="evidence" value="ECO:0007669"/>
    <property type="project" value="UniProtKB-EC"/>
</dbReference>
<accession>A0A7Y0L2Y6</accession>
<dbReference type="GO" id="GO:0008270">
    <property type="term" value="F:zinc ion binding"/>
    <property type="evidence" value="ECO:0007669"/>
    <property type="project" value="InterPro"/>
</dbReference>
<dbReference type="InterPro" id="IPR002629">
    <property type="entry name" value="Met_Synth_C/arc"/>
</dbReference>
<comment type="caution">
    <text evidence="2">The sequence shown here is derived from an EMBL/GenBank/DDBJ whole genome shotgun (WGS) entry which is preliminary data.</text>
</comment>
<sequence length="367" mass="41891">MSSKKLAPFRADHVGSLLRPEALKEARRRHQRGQLGRDLLTELENQEIRRIIGRQQDLGLSSVTDGEFRRAYWHFDFLEGLEGVEPFETEDNGIHFQGQTLQSHSIRVVNRVDFGRHPMLQHFAFLKENASQALPKMTIPSPSMLHFRGQIDEAVYPDLELFFSDLGRAYQKAIRAFYDLGCRYLQLDDTAWAYFCSAEQRAELEARGWDLDEVQRLYARTINQALQGRPEDLAVTMHICRGNFRSAWIASGGYEPVAETLFGTVNVDAFFLEYDSERAGGFEPLRFAKRPDLKIVLGLVTSKSGTLEDADEIKRRIDEASHYVDGERLALSPQCGFASTEEGNLLTEEEQWAKLAHVVRIAHEVWG</sequence>
<dbReference type="NCBIfam" id="NF005085">
    <property type="entry name" value="PRK06520.1"/>
    <property type="match status" value="1"/>
</dbReference>
<evidence type="ECO:0000313" key="2">
    <source>
        <dbReference type="EMBL" id="NMP21435.1"/>
    </source>
</evidence>
<dbReference type="CDD" id="cd03311">
    <property type="entry name" value="CIMS_C_terminal_like"/>
    <property type="match status" value="1"/>
</dbReference>
<dbReference type="SUPFAM" id="SSF51726">
    <property type="entry name" value="UROD/MetE-like"/>
    <property type="match status" value="1"/>
</dbReference>